<accession>A0A0G0G531</accession>
<dbReference type="EMBL" id="LBSV01000011">
    <property type="protein sequence ID" value="KKQ25132.1"/>
    <property type="molecule type" value="Genomic_DNA"/>
</dbReference>
<name>A0A0G0G531_9BACT</name>
<evidence type="ECO:0000313" key="2">
    <source>
        <dbReference type="Proteomes" id="UP000034917"/>
    </source>
</evidence>
<protein>
    <submittedName>
        <fullName evidence="1">Uncharacterized protein</fullName>
    </submittedName>
</protein>
<proteinExistence type="predicted"/>
<dbReference type="Proteomes" id="UP000034917">
    <property type="component" value="Unassembled WGS sequence"/>
</dbReference>
<comment type="caution">
    <text evidence="1">The sequence shown here is derived from an EMBL/GenBank/DDBJ whole genome shotgun (WGS) entry which is preliminary data.</text>
</comment>
<organism evidence="1 2">
    <name type="scientific">Candidatus Roizmanbacteria bacterium GW2011_GWC2_37_13</name>
    <dbReference type="NCBI Taxonomy" id="1618486"/>
    <lineage>
        <taxon>Bacteria</taxon>
        <taxon>Candidatus Roizmaniibacteriota</taxon>
    </lineage>
</organism>
<dbReference type="AlphaFoldDB" id="A0A0G0G531"/>
<reference evidence="1 2" key="1">
    <citation type="journal article" date="2015" name="Nature">
        <title>rRNA introns, odd ribosomes, and small enigmatic genomes across a large radiation of phyla.</title>
        <authorList>
            <person name="Brown C.T."/>
            <person name="Hug L.A."/>
            <person name="Thomas B.C."/>
            <person name="Sharon I."/>
            <person name="Castelle C.J."/>
            <person name="Singh A."/>
            <person name="Wilkins M.J."/>
            <person name="Williams K.H."/>
            <person name="Banfield J.F."/>
        </authorList>
    </citation>
    <scope>NUCLEOTIDE SEQUENCE [LARGE SCALE GENOMIC DNA]</scope>
</reference>
<gene>
    <name evidence="1" type="ORF">US40_C0011G0017</name>
</gene>
<evidence type="ECO:0000313" key="1">
    <source>
        <dbReference type="EMBL" id="KKQ25132.1"/>
    </source>
</evidence>
<sequence length="111" mass="12201">MAARAPENTLGLVTSNQAVIEVFLRKYEVGQEVPPSDFETDRNRFYQNVCVGLLCPALKNKTCFGPRRGVEIHDAKKGTIILAQAELNTPTPITADTIDSLKCNPEVTNLI</sequence>